<reference evidence="2" key="1">
    <citation type="submission" date="2011-06" db="EMBL/GenBank/DDBJ databases">
        <title>The Genome Sequence of Fusarium oxysporum Fo47.</title>
        <authorList>
            <consortium name="The Broad Institute Genome Sequencing Platform"/>
            <person name="Ma L.-J."/>
            <person name="Gale L.R."/>
            <person name="Schwartz D.C."/>
            <person name="Zhou S."/>
            <person name="Corby-Kistler H."/>
            <person name="Young S.K."/>
            <person name="Zeng Q."/>
            <person name="Gargeya S."/>
            <person name="Fitzgerald M."/>
            <person name="Haas B."/>
            <person name="Abouelleil A."/>
            <person name="Alvarado L."/>
            <person name="Arachchi H.M."/>
            <person name="Berlin A."/>
            <person name="Brown A."/>
            <person name="Chapman S.B."/>
            <person name="Chen Z."/>
            <person name="Dunbar C."/>
            <person name="Freedman E."/>
            <person name="Gearin G."/>
            <person name="Gellesch M."/>
            <person name="Goldberg J."/>
            <person name="Griggs A."/>
            <person name="Gujja S."/>
            <person name="Heiman D."/>
            <person name="Howarth C."/>
            <person name="Larson L."/>
            <person name="Lui A."/>
            <person name="MacDonald P.J.P."/>
            <person name="Mehta T."/>
            <person name="Montmayeur A."/>
            <person name="Murphy C."/>
            <person name="Neiman D."/>
            <person name="Pearson M."/>
            <person name="Priest M."/>
            <person name="Roberts A."/>
            <person name="Saif S."/>
            <person name="Shea T."/>
            <person name="Shenoy N."/>
            <person name="Sisk P."/>
            <person name="Stolte C."/>
            <person name="Sykes S."/>
            <person name="Wortman J."/>
            <person name="Nusbaum C."/>
            <person name="Birren B."/>
        </authorList>
    </citation>
    <scope>NUCLEOTIDE SEQUENCE [LARGE SCALE GENOMIC DNA]</scope>
    <source>
        <strain evidence="2">Fo47</strain>
    </source>
</reference>
<gene>
    <name evidence="2" type="ORF">FOZG_12066</name>
</gene>
<organism evidence="2">
    <name type="scientific">Fusarium oxysporum Fo47</name>
    <dbReference type="NCBI Taxonomy" id="660027"/>
    <lineage>
        <taxon>Eukaryota</taxon>
        <taxon>Fungi</taxon>
        <taxon>Dikarya</taxon>
        <taxon>Ascomycota</taxon>
        <taxon>Pezizomycotina</taxon>
        <taxon>Sordariomycetes</taxon>
        <taxon>Hypocreomycetidae</taxon>
        <taxon>Hypocreales</taxon>
        <taxon>Nectriaceae</taxon>
        <taxon>Fusarium</taxon>
        <taxon>Fusarium oxysporum species complex</taxon>
    </lineage>
</organism>
<dbReference type="Proteomes" id="UP000030766">
    <property type="component" value="Unassembled WGS sequence"/>
</dbReference>
<feature type="region of interest" description="Disordered" evidence="1">
    <location>
        <begin position="44"/>
        <end position="76"/>
    </location>
</feature>
<sequence length="76" mass="8128">MSSNANTRLAPPYTGVLPSTAELIAEVQQLCNTICNLQTRVNKQQNAAPANNSGNKPRGRDLGEALKPPKPEPFKG</sequence>
<name>W9JWL9_FUSOX</name>
<accession>W9JWL9</accession>
<dbReference type="AlphaFoldDB" id="W9JWL9"/>
<reference evidence="2" key="2">
    <citation type="submission" date="2012-06" db="EMBL/GenBank/DDBJ databases">
        <title>Annotation of the Genome Sequence of Fusarium oxysporum Fo47.</title>
        <authorList>
            <consortium name="The Broad Institute Genomics Platform"/>
            <person name="Ma L.-J."/>
            <person name="Corby-Kistler H."/>
            <person name="Broz K."/>
            <person name="Gale L.R."/>
            <person name="Jonkers W."/>
            <person name="O'Donnell K."/>
            <person name="Ploetz R."/>
            <person name="Steinberg C."/>
            <person name="Schwartz D.C."/>
            <person name="VanEtten H."/>
            <person name="Zhou S."/>
            <person name="Young S.K."/>
            <person name="Zeng Q."/>
            <person name="Gargeya S."/>
            <person name="Fitzgerald M."/>
            <person name="Abouelleil A."/>
            <person name="Alvarado L."/>
            <person name="Chapman S.B."/>
            <person name="Gainer-Dewar J."/>
            <person name="Goldberg J."/>
            <person name="Griggs A."/>
            <person name="Gujja S."/>
            <person name="Hansen M."/>
            <person name="Howarth C."/>
            <person name="Imamovic A."/>
            <person name="Ireland A."/>
            <person name="Larimer J."/>
            <person name="McCowan C."/>
            <person name="Murphy C."/>
            <person name="Pearson M."/>
            <person name="Poon T.W."/>
            <person name="Priest M."/>
            <person name="Roberts A."/>
            <person name="Saif S."/>
            <person name="Shea T."/>
            <person name="Sykes S."/>
            <person name="Wortman J."/>
            <person name="Nusbaum C."/>
            <person name="Birren B."/>
        </authorList>
    </citation>
    <scope>NUCLEOTIDE SEQUENCE</scope>
    <source>
        <strain evidence="2">Fo47</strain>
    </source>
</reference>
<evidence type="ECO:0000256" key="1">
    <source>
        <dbReference type="SAM" id="MobiDB-lite"/>
    </source>
</evidence>
<feature type="compositionally biased region" description="Polar residues" evidence="1">
    <location>
        <begin position="44"/>
        <end position="55"/>
    </location>
</feature>
<evidence type="ECO:0000313" key="2">
    <source>
        <dbReference type="EMBL" id="EWZ34050.1"/>
    </source>
</evidence>
<dbReference type="EMBL" id="JH717904">
    <property type="protein sequence ID" value="EWZ34050.1"/>
    <property type="molecule type" value="Genomic_DNA"/>
</dbReference>
<feature type="compositionally biased region" description="Basic and acidic residues" evidence="1">
    <location>
        <begin position="58"/>
        <end position="76"/>
    </location>
</feature>
<dbReference type="HOGENOM" id="CLU_172690_0_0_1"/>
<protein>
    <submittedName>
        <fullName evidence="2">Uncharacterized protein</fullName>
    </submittedName>
</protein>
<proteinExistence type="predicted"/>
<dbReference type="VEuPathDB" id="FungiDB:FOZG_12066"/>